<dbReference type="Proteomes" id="UP000600449">
    <property type="component" value="Unassembled WGS sequence"/>
</dbReference>
<dbReference type="AlphaFoldDB" id="A0A917QCT6"/>
<proteinExistence type="predicted"/>
<dbReference type="Gene3D" id="1.10.760.10">
    <property type="entry name" value="Cytochrome c-like domain"/>
    <property type="match status" value="1"/>
</dbReference>
<accession>A0A917QCT6</accession>
<keyword evidence="2 4" id="KW-0479">Metal-binding</keyword>
<dbReference type="GO" id="GO:0009055">
    <property type="term" value="F:electron transfer activity"/>
    <property type="evidence" value="ECO:0007669"/>
    <property type="project" value="InterPro"/>
</dbReference>
<dbReference type="SUPFAM" id="SSF46626">
    <property type="entry name" value="Cytochrome c"/>
    <property type="match status" value="1"/>
</dbReference>
<keyword evidence="1 4" id="KW-0349">Heme</keyword>
<evidence type="ECO:0000256" key="3">
    <source>
        <dbReference type="ARBA" id="ARBA00023004"/>
    </source>
</evidence>
<evidence type="ECO:0000313" key="8">
    <source>
        <dbReference type="Proteomes" id="UP000600449"/>
    </source>
</evidence>
<gene>
    <name evidence="7" type="ORF">GCM10011322_34550</name>
</gene>
<reference evidence="7 8" key="1">
    <citation type="journal article" date="2014" name="Int. J. Syst. Evol. Microbiol.">
        <title>Complete genome sequence of Corynebacterium casei LMG S-19264T (=DSM 44701T), isolated from a smear-ripened cheese.</title>
        <authorList>
            <consortium name="US DOE Joint Genome Institute (JGI-PGF)"/>
            <person name="Walter F."/>
            <person name="Albersmeier A."/>
            <person name="Kalinowski J."/>
            <person name="Ruckert C."/>
        </authorList>
    </citation>
    <scope>NUCLEOTIDE SEQUENCE [LARGE SCALE GENOMIC DNA]</scope>
    <source>
        <strain evidence="7 8">CGMCC 1.9161</strain>
    </source>
</reference>
<dbReference type="InterPro" id="IPR030999">
    <property type="entry name" value="Thiosulf_SoxX"/>
</dbReference>
<keyword evidence="8" id="KW-1185">Reference proteome</keyword>
<sequence>MRTIAFAVALALAAGLPAAAFAQDEGPSTAEVDAVIEAAFPGLDEEWAARLAPDETMEQCNASANVPSDAVFEEIRARAAGTIVYPDDGVLVGSWENGEKLAQSGYGMRFSDYPPRRENGGNCYACHQLTPQEVSYGTLGPSLMGYGKLRDYSEEAVKAAYEKVYNPHMAFPCSMMPRFGTNGVLTIDQIKDIVALLMDPASPVNR</sequence>
<protein>
    <submittedName>
        <fullName evidence="7">Sulfur oxidation c-type cytochrome SoxX</fullName>
    </submittedName>
</protein>
<dbReference type="PIRSF" id="PIRSF024608">
    <property type="entry name" value="UCP024608"/>
    <property type="match status" value="1"/>
</dbReference>
<dbReference type="GO" id="GO:0046872">
    <property type="term" value="F:metal ion binding"/>
    <property type="evidence" value="ECO:0007669"/>
    <property type="project" value="UniProtKB-KW"/>
</dbReference>
<dbReference type="EMBL" id="BMMF01000011">
    <property type="protein sequence ID" value="GGK44467.1"/>
    <property type="molecule type" value="Genomic_DNA"/>
</dbReference>
<keyword evidence="5" id="KW-0732">Signal</keyword>
<dbReference type="GO" id="GO:0020037">
    <property type="term" value="F:heme binding"/>
    <property type="evidence" value="ECO:0007669"/>
    <property type="project" value="InterPro"/>
</dbReference>
<organism evidence="7 8">
    <name type="scientific">Salinarimonas ramus</name>
    <dbReference type="NCBI Taxonomy" id="690164"/>
    <lineage>
        <taxon>Bacteria</taxon>
        <taxon>Pseudomonadati</taxon>
        <taxon>Pseudomonadota</taxon>
        <taxon>Alphaproteobacteria</taxon>
        <taxon>Hyphomicrobiales</taxon>
        <taxon>Salinarimonadaceae</taxon>
        <taxon>Salinarimonas</taxon>
    </lineage>
</organism>
<dbReference type="RefSeq" id="WP_188914511.1">
    <property type="nucleotide sequence ID" value="NZ_BMMF01000011.1"/>
</dbReference>
<feature type="signal peptide" evidence="5">
    <location>
        <begin position="1"/>
        <end position="22"/>
    </location>
</feature>
<name>A0A917QCT6_9HYPH</name>
<dbReference type="InterPro" id="IPR009056">
    <property type="entry name" value="Cyt_c-like_dom"/>
</dbReference>
<comment type="caution">
    <text evidence="7">The sequence shown here is derived from an EMBL/GenBank/DDBJ whole genome shotgun (WGS) entry which is preliminary data.</text>
</comment>
<evidence type="ECO:0000256" key="5">
    <source>
        <dbReference type="SAM" id="SignalP"/>
    </source>
</evidence>
<evidence type="ECO:0000256" key="1">
    <source>
        <dbReference type="ARBA" id="ARBA00022617"/>
    </source>
</evidence>
<feature type="chain" id="PRO_5037287746" evidence="5">
    <location>
        <begin position="23"/>
        <end position="206"/>
    </location>
</feature>
<evidence type="ECO:0000256" key="2">
    <source>
        <dbReference type="ARBA" id="ARBA00022723"/>
    </source>
</evidence>
<dbReference type="PROSITE" id="PS51007">
    <property type="entry name" value="CYTC"/>
    <property type="match status" value="1"/>
</dbReference>
<keyword evidence="3 4" id="KW-0408">Iron</keyword>
<feature type="domain" description="Cytochrome c" evidence="6">
    <location>
        <begin position="93"/>
        <end position="201"/>
    </location>
</feature>
<evidence type="ECO:0000259" key="6">
    <source>
        <dbReference type="PROSITE" id="PS51007"/>
    </source>
</evidence>
<evidence type="ECO:0000313" key="7">
    <source>
        <dbReference type="EMBL" id="GGK44467.1"/>
    </source>
</evidence>
<evidence type="ECO:0000256" key="4">
    <source>
        <dbReference type="PROSITE-ProRule" id="PRU00433"/>
    </source>
</evidence>
<dbReference type="InterPro" id="IPR016823">
    <property type="entry name" value="Thiosulf_SoxX_II"/>
</dbReference>
<dbReference type="InterPro" id="IPR036909">
    <property type="entry name" value="Cyt_c-like_dom_sf"/>
</dbReference>
<dbReference type="NCBIfam" id="TIGR04485">
    <property type="entry name" value="thiosulf_SoxX"/>
    <property type="match status" value="1"/>
</dbReference>